<keyword evidence="2" id="KW-1185">Reference proteome</keyword>
<dbReference type="EMBL" id="CZPZ01000008">
    <property type="protein sequence ID" value="CUS34225.1"/>
    <property type="molecule type" value="Genomic_DNA"/>
</dbReference>
<accession>A0A0S4L957</accession>
<dbReference type="SUPFAM" id="SSF53756">
    <property type="entry name" value="UDP-Glycosyltransferase/glycogen phosphorylase"/>
    <property type="match status" value="1"/>
</dbReference>
<evidence type="ECO:0000313" key="2">
    <source>
        <dbReference type="Proteomes" id="UP000198736"/>
    </source>
</evidence>
<dbReference type="RefSeq" id="WP_175304426.1">
    <property type="nucleotide sequence ID" value="NZ_CZPZ01000008.1"/>
</dbReference>
<dbReference type="STRING" id="1742973.COMA2_160044"/>
<protein>
    <recommendedName>
        <fullName evidence="3">Glycosyltransferase</fullName>
    </recommendedName>
</protein>
<name>A0A0S4L957_9BACT</name>
<dbReference type="PANTHER" id="PTHR12526:SF630">
    <property type="entry name" value="GLYCOSYLTRANSFERASE"/>
    <property type="match status" value="1"/>
</dbReference>
<dbReference type="Pfam" id="PF13692">
    <property type="entry name" value="Glyco_trans_1_4"/>
    <property type="match status" value="1"/>
</dbReference>
<reference evidence="2" key="1">
    <citation type="submission" date="2015-10" db="EMBL/GenBank/DDBJ databases">
        <authorList>
            <person name="Luecker S."/>
            <person name="Luecker S."/>
        </authorList>
    </citation>
    <scope>NUCLEOTIDE SEQUENCE [LARGE SCALE GENOMIC DNA]</scope>
</reference>
<dbReference type="PANTHER" id="PTHR12526">
    <property type="entry name" value="GLYCOSYLTRANSFERASE"/>
    <property type="match status" value="1"/>
</dbReference>
<organism evidence="1 2">
    <name type="scientific">Candidatus Nitrospira nitrificans</name>
    <dbReference type="NCBI Taxonomy" id="1742973"/>
    <lineage>
        <taxon>Bacteria</taxon>
        <taxon>Pseudomonadati</taxon>
        <taxon>Nitrospirota</taxon>
        <taxon>Nitrospiria</taxon>
        <taxon>Nitrospirales</taxon>
        <taxon>Nitrospiraceae</taxon>
        <taxon>Nitrospira</taxon>
    </lineage>
</organism>
<dbReference type="Gene3D" id="3.40.50.2000">
    <property type="entry name" value="Glycogen Phosphorylase B"/>
    <property type="match status" value="1"/>
</dbReference>
<gene>
    <name evidence="1" type="ORF">COMA2_160044</name>
</gene>
<dbReference type="AlphaFoldDB" id="A0A0S4L957"/>
<evidence type="ECO:0000313" key="1">
    <source>
        <dbReference type="EMBL" id="CUS34225.1"/>
    </source>
</evidence>
<evidence type="ECO:0008006" key="3">
    <source>
        <dbReference type="Google" id="ProtNLM"/>
    </source>
</evidence>
<dbReference type="Proteomes" id="UP000198736">
    <property type="component" value="Unassembled WGS sequence"/>
</dbReference>
<sequence>MKNPGTGHTPIGSARPLFPEVGVVAFVPEEWGGAWLSRHQVLTRLAEYFRVVWAEPARSWRELVLGGGKPVNRSHRSETFPEGFSLYQPERWFPQFDRPAWLASWTAVERARRAEALLRRRGCKIVIYYLWRPSFDHVLESGSYDLSCYHIVDEYSFSATELPLTDREIQLIKGVDQVFIHSPALMERKGHFNPHTLFVPNGVDYRAFATHQEEPADLRAISHPRIGYIGVIKSQLDLRLLLELATRHVEWSFVFVGPKNSLGTEAPLVKELSQLSNVHFLGHKPIEIACTYPQHMDVCLLPYKTNDYTKYIYPLKLHEYLAGGKPIVGTPIRSLLDFSHVIKLANTPEEWSRAISESLALNGASSDQIHMRRNIAKQVDWGTLVHGIASSICERLGPTYTEQFAAIQLEAL</sequence>
<proteinExistence type="predicted"/>